<proteinExistence type="predicted"/>
<dbReference type="Proteomes" id="UP000531561">
    <property type="component" value="Unassembled WGS sequence"/>
</dbReference>
<gene>
    <name evidence="1" type="ORF">Bfra_011021</name>
</gene>
<accession>A0A8H6EF20</accession>
<dbReference type="EMBL" id="JABFCT010000016">
    <property type="protein sequence ID" value="KAF5869821.1"/>
    <property type="molecule type" value="Genomic_DNA"/>
</dbReference>
<evidence type="ECO:0000313" key="2">
    <source>
        <dbReference type="Proteomes" id="UP000531561"/>
    </source>
</evidence>
<dbReference type="GeneID" id="59265042"/>
<dbReference type="AlphaFoldDB" id="A0A8H6EF20"/>
<keyword evidence="2" id="KW-1185">Reference proteome</keyword>
<evidence type="ECO:0000313" key="1">
    <source>
        <dbReference type="EMBL" id="KAF5869821.1"/>
    </source>
</evidence>
<name>A0A8H6EF20_9HELO</name>
<protein>
    <submittedName>
        <fullName evidence="1">Uncharacterized protein</fullName>
    </submittedName>
</protein>
<organism evidence="1 2">
    <name type="scientific">Botrytis fragariae</name>
    <dbReference type="NCBI Taxonomy" id="1964551"/>
    <lineage>
        <taxon>Eukaryota</taxon>
        <taxon>Fungi</taxon>
        <taxon>Dikarya</taxon>
        <taxon>Ascomycota</taxon>
        <taxon>Pezizomycotina</taxon>
        <taxon>Leotiomycetes</taxon>
        <taxon>Helotiales</taxon>
        <taxon>Sclerotiniaceae</taxon>
        <taxon>Botrytis</taxon>
    </lineage>
</organism>
<comment type="caution">
    <text evidence="1">The sequence shown here is derived from an EMBL/GenBank/DDBJ whole genome shotgun (WGS) entry which is preliminary data.</text>
</comment>
<dbReference type="RefSeq" id="XP_037188769.1">
    <property type="nucleotide sequence ID" value="XM_037341350.1"/>
</dbReference>
<sequence length="113" mass="13430">MEYWLIYNYTSNDLKTFINWSTLTSKINQYFAQTEYRNARKFTQQPHDSKHSASCRLPLRVHRLNEKRNNKLQQTNWLHGKLILTRTRQSQLQLERTILVGSLPVCPSQLLPA</sequence>
<reference evidence="1 2" key="1">
    <citation type="journal article" date="2020" name="Phytopathology">
        <title>A high-quality genome resource of Botrytis fragariae, a new and rapidly spreading fungal pathogen causing strawberry gray mold in the U.S.A.</title>
        <authorList>
            <person name="Wu Y."/>
            <person name="Saski C.A."/>
            <person name="Schnabel G."/>
            <person name="Xiao S."/>
            <person name="Hu M."/>
        </authorList>
    </citation>
    <scope>NUCLEOTIDE SEQUENCE [LARGE SCALE GENOMIC DNA]</scope>
    <source>
        <strain evidence="1 2">BVB16</strain>
    </source>
</reference>